<evidence type="ECO:0000256" key="7">
    <source>
        <dbReference type="SAM" id="Phobius"/>
    </source>
</evidence>
<comment type="caution">
    <text evidence="9">The sequence shown here is derived from an EMBL/GenBank/DDBJ whole genome shotgun (WGS) entry which is preliminary data.</text>
</comment>
<dbReference type="GO" id="GO:0022857">
    <property type="term" value="F:transmembrane transporter activity"/>
    <property type="evidence" value="ECO:0007669"/>
    <property type="project" value="InterPro"/>
</dbReference>
<evidence type="ECO:0000256" key="6">
    <source>
        <dbReference type="ARBA" id="ARBA00034125"/>
    </source>
</evidence>
<dbReference type="GO" id="GO:0005886">
    <property type="term" value="C:plasma membrane"/>
    <property type="evidence" value="ECO:0007669"/>
    <property type="project" value="UniProtKB-SubCell"/>
</dbReference>
<keyword evidence="3 7" id="KW-0812">Transmembrane</keyword>
<dbReference type="GO" id="GO:0015744">
    <property type="term" value="P:succinate transport"/>
    <property type="evidence" value="ECO:0007669"/>
    <property type="project" value="TreeGrafter"/>
</dbReference>
<protein>
    <submittedName>
        <fullName evidence="9">Threonine/serine exporter</fullName>
    </submittedName>
</protein>
<keyword evidence="5 7" id="KW-0472">Membrane</keyword>
<feature type="transmembrane region" description="Helical" evidence="7">
    <location>
        <begin position="235"/>
        <end position="254"/>
    </location>
</feature>
<evidence type="ECO:0000313" key="9">
    <source>
        <dbReference type="EMBL" id="RXI50613.1"/>
    </source>
</evidence>
<dbReference type="InterPro" id="IPR050539">
    <property type="entry name" value="ThrE_Dicarb/AminoAcid_Exp"/>
</dbReference>
<comment type="similarity">
    <text evidence="6">Belongs to the ThrE exporter (TC 2.A.79) family.</text>
</comment>
<proteinExistence type="inferred from homology"/>
<dbReference type="Pfam" id="PF06738">
    <property type="entry name" value="ThrE"/>
    <property type="match status" value="1"/>
</dbReference>
<dbReference type="Proteomes" id="UP000290921">
    <property type="component" value="Unassembled WGS sequence"/>
</dbReference>
<keyword evidence="2" id="KW-1003">Cell membrane</keyword>
<dbReference type="AlphaFoldDB" id="A0A4Q0VGE1"/>
<feature type="transmembrane region" description="Helical" evidence="7">
    <location>
        <begin position="168"/>
        <end position="190"/>
    </location>
</feature>
<evidence type="ECO:0000256" key="3">
    <source>
        <dbReference type="ARBA" id="ARBA00022692"/>
    </source>
</evidence>
<name>A0A4Q0VGE1_CLOTA</name>
<dbReference type="InterPro" id="IPR010619">
    <property type="entry name" value="ThrE-like_N"/>
</dbReference>
<evidence type="ECO:0000256" key="5">
    <source>
        <dbReference type="ARBA" id="ARBA00023136"/>
    </source>
</evidence>
<dbReference type="PANTHER" id="PTHR34390">
    <property type="entry name" value="UPF0442 PROTEIN YJJB-RELATED"/>
    <property type="match status" value="1"/>
</dbReference>
<organism evidence="9 10">
    <name type="scientific">Clostridium tetani</name>
    <dbReference type="NCBI Taxonomy" id="1513"/>
    <lineage>
        <taxon>Bacteria</taxon>
        <taxon>Bacillati</taxon>
        <taxon>Bacillota</taxon>
        <taxon>Clostridia</taxon>
        <taxon>Eubacteriales</taxon>
        <taxon>Clostridiaceae</taxon>
        <taxon>Clostridium</taxon>
    </lineage>
</organism>
<gene>
    <name evidence="9" type="ORF">DP130_01175</name>
</gene>
<accession>A0A4Q0VGE1</accession>
<feature type="transmembrane region" description="Helical" evidence="7">
    <location>
        <begin position="143"/>
        <end position="161"/>
    </location>
</feature>
<sequence length="259" mass="28164">MYFMDITRILHLSTFAGEIMLQSGAEIYRVEETVYRICVSYGLKEVDVFATPTGIIISATDENNNTISKVKRIKSRTVDLDKVSRVNNLSRDICTKNLSLALVQASLENINKSEKYSKKTIFIASSIVAGFFTLVYGGNSRDFIVSLFIGPIIQFFSILLSKIQTNSFFINALGGAIASFIALLGTSIGVGHSTDHIVIGSVMLLVPGLIITNAIRDTIEGDLITGLTRASEAFLIAIAIALGSGVVFSLWLYLGGKYQ</sequence>
<dbReference type="EMBL" id="QMAP01000001">
    <property type="protein sequence ID" value="RXI50613.1"/>
    <property type="molecule type" value="Genomic_DNA"/>
</dbReference>
<evidence type="ECO:0000256" key="4">
    <source>
        <dbReference type="ARBA" id="ARBA00022989"/>
    </source>
</evidence>
<keyword evidence="4 7" id="KW-1133">Transmembrane helix</keyword>
<dbReference type="PANTHER" id="PTHR34390:SF2">
    <property type="entry name" value="SUCCINATE TRANSPORTER SUBUNIT YJJP-RELATED"/>
    <property type="match status" value="1"/>
</dbReference>
<comment type="subcellular location">
    <subcellularLocation>
        <location evidence="1">Cell membrane</location>
        <topology evidence="1">Multi-pass membrane protein</topology>
    </subcellularLocation>
</comment>
<reference evidence="9 10" key="1">
    <citation type="submission" date="2018-06" db="EMBL/GenBank/DDBJ databases">
        <title>Genome conservation of Clostridium tetani.</title>
        <authorList>
            <person name="Bruggemann H."/>
            <person name="Popoff M.R."/>
        </authorList>
    </citation>
    <scope>NUCLEOTIDE SEQUENCE [LARGE SCALE GENOMIC DNA]</scope>
    <source>
        <strain evidence="9 10">2017.061</strain>
    </source>
</reference>
<evidence type="ECO:0000256" key="2">
    <source>
        <dbReference type="ARBA" id="ARBA00022475"/>
    </source>
</evidence>
<evidence type="ECO:0000256" key="1">
    <source>
        <dbReference type="ARBA" id="ARBA00004651"/>
    </source>
</evidence>
<feature type="transmembrane region" description="Helical" evidence="7">
    <location>
        <begin position="196"/>
        <end position="215"/>
    </location>
</feature>
<evidence type="ECO:0000259" key="8">
    <source>
        <dbReference type="Pfam" id="PF06738"/>
    </source>
</evidence>
<feature type="domain" description="Threonine/serine exporter-like N-terminal" evidence="8">
    <location>
        <begin position="14"/>
        <end position="250"/>
    </location>
</feature>
<feature type="transmembrane region" description="Helical" evidence="7">
    <location>
        <begin position="120"/>
        <end position="137"/>
    </location>
</feature>
<evidence type="ECO:0000313" key="10">
    <source>
        <dbReference type="Proteomes" id="UP000290921"/>
    </source>
</evidence>